<dbReference type="InterPro" id="IPR011006">
    <property type="entry name" value="CheY-like_superfamily"/>
</dbReference>
<dbReference type="Pfam" id="PF01584">
    <property type="entry name" value="CheW"/>
    <property type="match status" value="1"/>
</dbReference>
<feature type="modified residue" description="4-aspartylphosphate" evidence="1">
    <location>
        <position position="246"/>
    </location>
</feature>
<dbReference type="PROSITE" id="PS50851">
    <property type="entry name" value="CHEW"/>
    <property type="match status" value="1"/>
</dbReference>
<dbReference type="Pfam" id="PF00072">
    <property type="entry name" value="Response_reg"/>
    <property type="match status" value="1"/>
</dbReference>
<dbReference type="GO" id="GO:0006935">
    <property type="term" value="P:chemotaxis"/>
    <property type="evidence" value="ECO:0007669"/>
    <property type="project" value="InterPro"/>
</dbReference>
<dbReference type="PIRSF" id="PIRSF002867">
    <property type="entry name" value="CheV"/>
    <property type="match status" value="1"/>
</dbReference>
<dbReference type="KEGG" id="azq:G3580_11860"/>
<evidence type="ECO:0000313" key="5">
    <source>
        <dbReference type="Proteomes" id="UP000501991"/>
    </source>
</evidence>
<evidence type="ECO:0000256" key="1">
    <source>
        <dbReference type="PROSITE-ProRule" id="PRU00169"/>
    </source>
</evidence>
<dbReference type="InterPro" id="IPR024181">
    <property type="entry name" value="Chemotax_regulator_CheV"/>
</dbReference>
<dbReference type="SMART" id="SM00260">
    <property type="entry name" value="CheW"/>
    <property type="match status" value="1"/>
</dbReference>
<dbReference type="Gene3D" id="3.40.50.2300">
    <property type="match status" value="1"/>
</dbReference>
<evidence type="ECO:0000313" key="4">
    <source>
        <dbReference type="EMBL" id="QID18269.1"/>
    </source>
</evidence>
<dbReference type="SMART" id="SM00448">
    <property type="entry name" value="REC"/>
    <property type="match status" value="1"/>
</dbReference>
<dbReference type="Proteomes" id="UP000501991">
    <property type="component" value="Chromosome"/>
</dbReference>
<dbReference type="PROSITE" id="PS50110">
    <property type="entry name" value="RESPONSE_REGULATORY"/>
    <property type="match status" value="1"/>
</dbReference>
<dbReference type="EMBL" id="CP048836">
    <property type="protein sequence ID" value="QID18269.1"/>
    <property type="molecule type" value="Genomic_DNA"/>
</dbReference>
<proteinExistence type="predicted"/>
<name>A0A6C1B5G0_9RHOO</name>
<dbReference type="InterPro" id="IPR002545">
    <property type="entry name" value="CheW-lke_dom"/>
</dbReference>
<dbReference type="GO" id="GO:0000160">
    <property type="term" value="P:phosphorelay signal transduction system"/>
    <property type="evidence" value="ECO:0007669"/>
    <property type="project" value="InterPro"/>
</dbReference>
<dbReference type="Gene3D" id="2.40.50.180">
    <property type="entry name" value="CheA-289, Domain 4"/>
    <property type="match status" value="1"/>
</dbReference>
<dbReference type="SUPFAM" id="SSF52172">
    <property type="entry name" value="CheY-like"/>
    <property type="match status" value="1"/>
</dbReference>
<dbReference type="InterPro" id="IPR001789">
    <property type="entry name" value="Sig_transdc_resp-reg_receiver"/>
</dbReference>
<dbReference type="Gene3D" id="2.30.30.40">
    <property type="entry name" value="SH3 Domains"/>
    <property type="match status" value="1"/>
</dbReference>
<evidence type="ECO:0000259" key="3">
    <source>
        <dbReference type="PROSITE" id="PS50851"/>
    </source>
</evidence>
<dbReference type="PANTHER" id="PTHR47233">
    <property type="entry name" value="CHEMOTAXIS PROTEIN CHEV"/>
    <property type="match status" value="1"/>
</dbReference>
<feature type="domain" description="Response regulatory" evidence="2">
    <location>
        <begin position="184"/>
        <end position="313"/>
    </location>
</feature>
<dbReference type="InterPro" id="IPR036061">
    <property type="entry name" value="CheW-like_dom_sf"/>
</dbReference>
<keyword evidence="1" id="KW-0597">Phosphoprotein</keyword>
<accession>A0A6C1B5G0</accession>
<dbReference type="PANTHER" id="PTHR47233:SF4">
    <property type="entry name" value="CHEMOTAXIS SIGNAL TRANSDUCTION PROTEIN"/>
    <property type="match status" value="1"/>
</dbReference>
<dbReference type="SUPFAM" id="SSF50341">
    <property type="entry name" value="CheW-like"/>
    <property type="match status" value="1"/>
</dbReference>
<gene>
    <name evidence="4" type="ORF">G3580_11860</name>
</gene>
<protein>
    <submittedName>
        <fullName evidence="4">Chemotaxis protein CheV</fullName>
    </submittedName>
</protein>
<reference evidence="4 5" key="1">
    <citation type="submission" date="2020-02" db="EMBL/GenBank/DDBJ databases">
        <title>Nitrogenibacter mangrovi gen. nov., sp. nov. isolated from mangrove sediment, a denitrifying betaproteobacterium.</title>
        <authorList>
            <person name="Liao H."/>
            <person name="Tian Y."/>
        </authorList>
    </citation>
    <scope>NUCLEOTIDE SEQUENCE [LARGE SCALE GENOMIC DNA]</scope>
    <source>
        <strain evidence="4 5">M9-3-2</strain>
    </source>
</reference>
<dbReference type="AlphaFoldDB" id="A0A6C1B5G0"/>
<keyword evidence="5" id="KW-1185">Reference proteome</keyword>
<sequence>MSDLLKNIDARTRLAGTNKLEILLFSLGSDSRTGRRETFGINVFKVREVMRTPPITAAPEMPSAVEGMVSLRGALVPVVDLAKYTGIGTDTKREIMIVTEYNGHTQGFLVEAVDTILRLDWSQMRVPPEMLVAKMGGLVTAVTELKNNELVMMLDVEKVLSETSGYDDEYLFKGIVPLEQPDVTVLYADDSSVARNQIQRTLDALGARGIGAVNGRMAWEELLKMASVAESTGRKVKELVRVILTDIEMPEMDGYILTKRIKSDPRFEGIPVLMHSSLSSMSNQQLGLSVGVDEYVPKFEPQRLSTTLRRLLASGEDAAAA</sequence>
<dbReference type="RefSeq" id="WP_173765766.1">
    <property type="nucleotide sequence ID" value="NZ_CP048836.1"/>
</dbReference>
<feature type="domain" description="CheW-like" evidence="3">
    <location>
        <begin position="19"/>
        <end position="165"/>
    </location>
</feature>
<evidence type="ECO:0000259" key="2">
    <source>
        <dbReference type="PROSITE" id="PS50110"/>
    </source>
</evidence>
<organism evidence="4 5">
    <name type="scientific">Nitrogeniibacter mangrovi</name>
    <dbReference type="NCBI Taxonomy" id="2016596"/>
    <lineage>
        <taxon>Bacteria</taxon>
        <taxon>Pseudomonadati</taxon>
        <taxon>Pseudomonadota</taxon>
        <taxon>Betaproteobacteria</taxon>
        <taxon>Rhodocyclales</taxon>
        <taxon>Zoogloeaceae</taxon>
        <taxon>Nitrogeniibacter</taxon>
    </lineage>
</organism>